<feature type="transmembrane region" description="Helical" evidence="1">
    <location>
        <begin position="140"/>
        <end position="163"/>
    </location>
</feature>
<reference evidence="2 3" key="1">
    <citation type="submission" date="2016-04" db="EMBL/GenBank/DDBJ databases">
        <title>A degradative enzymes factory behind the ericoid mycorrhizal symbiosis.</title>
        <authorList>
            <consortium name="DOE Joint Genome Institute"/>
            <person name="Martino E."/>
            <person name="Morin E."/>
            <person name="Grelet G."/>
            <person name="Kuo A."/>
            <person name="Kohler A."/>
            <person name="Daghino S."/>
            <person name="Barry K."/>
            <person name="Choi C."/>
            <person name="Cichocki N."/>
            <person name="Clum A."/>
            <person name="Copeland A."/>
            <person name="Hainaut M."/>
            <person name="Haridas S."/>
            <person name="Labutti K."/>
            <person name="Lindquist E."/>
            <person name="Lipzen A."/>
            <person name="Khouja H.-R."/>
            <person name="Murat C."/>
            <person name="Ohm R."/>
            <person name="Olson A."/>
            <person name="Spatafora J."/>
            <person name="Veneault-Fourrey C."/>
            <person name="Henrissat B."/>
            <person name="Grigoriev I."/>
            <person name="Martin F."/>
            <person name="Perotto S."/>
        </authorList>
    </citation>
    <scope>NUCLEOTIDE SEQUENCE [LARGE SCALE GENOMIC DNA]</scope>
    <source>
        <strain evidence="2 3">F</strain>
    </source>
</reference>
<keyword evidence="1" id="KW-1133">Transmembrane helix</keyword>
<organism evidence="2 3">
    <name type="scientific">Hyaloscypha variabilis (strain UAMH 11265 / GT02V1 / F)</name>
    <name type="common">Meliniomyces variabilis</name>
    <dbReference type="NCBI Taxonomy" id="1149755"/>
    <lineage>
        <taxon>Eukaryota</taxon>
        <taxon>Fungi</taxon>
        <taxon>Dikarya</taxon>
        <taxon>Ascomycota</taxon>
        <taxon>Pezizomycotina</taxon>
        <taxon>Leotiomycetes</taxon>
        <taxon>Helotiales</taxon>
        <taxon>Hyaloscyphaceae</taxon>
        <taxon>Hyaloscypha</taxon>
        <taxon>Hyaloscypha variabilis</taxon>
    </lineage>
</organism>
<protein>
    <submittedName>
        <fullName evidence="2">Uncharacterized protein</fullName>
    </submittedName>
</protein>
<evidence type="ECO:0000256" key="1">
    <source>
        <dbReference type="SAM" id="Phobius"/>
    </source>
</evidence>
<proteinExistence type="predicted"/>
<dbReference type="EMBL" id="KZ613969">
    <property type="protein sequence ID" value="PMD30038.1"/>
    <property type="molecule type" value="Genomic_DNA"/>
</dbReference>
<keyword evidence="3" id="KW-1185">Reference proteome</keyword>
<dbReference type="Proteomes" id="UP000235786">
    <property type="component" value="Unassembled WGS sequence"/>
</dbReference>
<dbReference type="AlphaFoldDB" id="A0A2J6QUW9"/>
<gene>
    <name evidence="2" type="ORF">L207DRAFT_538226</name>
</gene>
<evidence type="ECO:0000313" key="3">
    <source>
        <dbReference type="Proteomes" id="UP000235786"/>
    </source>
</evidence>
<accession>A0A2J6QUW9</accession>
<keyword evidence="1" id="KW-0472">Membrane</keyword>
<sequence>MQSKTVYQIQHGPARNPHHQVLLPQNYRRTMFGPGKSNTGITAVCCDKRRERTDLTEGGAQQKEGRAWRGKSGSDFITTLLLACCISLTWGSIQTQAKTDARFPSNASFVLPSAAVRRFTGYPMKEGTQTQNAEKLCTFFPLWLCTSPGLAHLFLLVCSGNFLRCTRTLTGRGTAYVAAYPIYFFFDISSETPWACLPLPVLRAPTAAAFHKPSQAMKSAHSV</sequence>
<keyword evidence="1" id="KW-0812">Transmembrane</keyword>
<feature type="transmembrane region" description="Helical" evidence="1">
    <location>
        <begin position="76"/>
        <end position="93"/>
    </location>
</feature>
<name>A0A2J6QUW9_HYAVF</name>
<evidence type="ECO:0000313" key="2">
    <source>
        <dbReference type="EMBL" id="PMD30038.1"/>
    </source>
</evidence>